<feature type="region of interest" description="Disordered" evidence="1">
    <location>
        <begin position="33"/>
        <end position="91"/>
    </location>
</feature>
<dbReference type="AlphaFoldDB" id="A0ABD6BD26"/>
<evidence type="ECO:0008006" key="4">
    <source>
        <dbReference type="Google" id="ProtNLM"/>
    </source>
</evidence>
<dbReference type="EMBL" id="JBHUDI010000003">
    <property type="protein sequence ID" value="MFD1562812.1"/>
    <property type="molecule type" value="Genomic_DNA"/>
</dbReference>
<feature type="compositionally biased region" description="Polar residues" evidence="1">
    <location>
        <begin position="73"/>
        <end position="91"/>
    </location>
</feature>
<sequence>MDGTDPDRSHLGRRSYLFGALGVGSLVAGRRYGGKDETITGQTGHNAETPAALAESEGTTTADQDRGEDDTTADQTESTGAESLRITSTNGPVVGGDLLEVAAEIENTGETEIRPAIDYVVDGEQRVTITTTVAPGETKPLDPGSYRTYPGAQPDTVTVRFETATAVAERTVNVRAVDELAAAQTTPAREITVQPDTDVLFDIESDALGAYGGRTHWFVDETYEGHSLGPWHTAYYSHQGAEYWRHTFESPGTYEVAAAVDGDETNHRATWTVHVSPTGTPAPAIDGKRPAADSLSVSRDAARDLELAVTHPNGRLDRVIWWLGHADRIPGVSDVSGAADTAALSLDSGCHGCPIIAWVIGTDGTITEEQMWLIDERTSA</sequence>
<reference evidence="2 3" key="1">
    <citation type="journal article" date="2019" name="Int. J. Syst. Evol. Microbiol.">
        <title>The Global Catalogue of Microorganisms (GCM) 10K type strain sequencing project: providing services to taxonomists for standard genome sequencing and annotation.</title>
        <authorList>
            <consortium name="The Broad Institute Genomics Platform"/>
            <consortium name="The Broad Institute Genome Sequencing Center for Infectious Disease"/>
            <person name="Wu L."/>
            <person name="Ma J."/>
        </authorList>
    </citation>
    <scope>NUCLEOTIDE SEQUENCE [LARGE SCALE GENOMIC DNA]</scope>
    <source>
        <strain evidence="2 3">CGMCC 1.12230</strain>
    </source>
</reference>
<gene>
    <name evidence="2" type="ORF">ACFR99_04540</name>
</gene>
<evidence type="ECO:0000313" key="3">
    <source>
        <dbReference type="Proteomes" id="UP001597076"/>
    </source>
</evidence>
<name>A0ABD6BD26_9EURY</name>
<evidence type="ECO:0000313" key="2">
    <source>
        <dbReference type="EMBL" id="MFD1562812.1"/>
    </source>
</evidence>
<accession>A0ABD6BD26</accession>
<proteinExistence type="predicted"/>
<dbReference type="RefSeq" id="WP_390284779.1">
    <property type="nucleotide sequence ID" value="NZ_JBHUDI010000003.1"/>
</dbReference>
<organism evidence="2 3">
    <name type="scientific">Haloarchaeobius amylolyticus</name>
    <dbReference type="NCBI Taxonomy" id="1198296"/>
    <lineage>
        <taxon>Archaea</taxon>
        <taxon>Methanobacteriati</taxon>
        <taxon>Methanobacteriota</taxon>
        <taxon>Stenosarchaea group</taxon>
        <taxon>Halobacteria</taxon>
        <taxon>Halobacteriales</taxon>
        <taxon>Halorubellaceae</taxon>
        <taxon>Haloarchaeobius</taxon>
    </lineage>
</organism>
<comment type="caution">
    <text evidence="2">The sequence shown here is derived from an EMBL/GenBank/DDBJ whole genome shotgun (WGS) entry which is preliminary data.</text>
</comment>
<evidence type="ECO:0000256" key="1">
    <source>
        <dbReference type="SAM" id="MobiDB-lite"/>
    </source>
</evidence>
<dbReference type="Proteomes" id="UP001597076">
    <property type="component" value="Unassembled WGS sequence"/>
</dbReference>
<keyword evidence="3" id="KW-1185">Reference proteome</keyword>
<protein>
    <recommendedName>
        <fullName evidence="4">CARDB domain-containing protein</fullName>
    </recommendedName>
</protein>